<dbReference type="STRING" id="355243.SAMN03080615_00701"/>
<dbReference type="GO" id="GO:0015031">
    <property type="term" value="P:protein transport"/>
    <property type="evidence" value="ECO:0007669"/>
    <property type="project" value="UniProtKB-UniRule"/>
</dbReference>
<proteinExistence type="inferred from homology"/>
<dbReference type="AlphaFoldDB" id="A0A1H9E5M8"/>
<dbReference type="InterPro" id="IPR035958">
    <property type="entry name" value="SecB-like_sf"/>
</dbReference>
<dbReference type="RefSeq" id="WP_091354112.1">
    <property type="nucleotide sequence ID" value="NZ_AP025284.1"/>
</dbReference>
<keyword evidence="4 5" id="KW-0811">Translocation</keyword>
<dbReference type="OrthoDB" id="9795145at2"/>
<evidence type="ECO:0000256" key="1">
    <source>
        <dbReference type="ARBA" id="ARBA00009990"/>
    </source>
</evidence>
<dbReference type="NCBIfam" id="NF004393">
    <property type="entry name" value="PRK05751.1-4"/>
    <property type="match status" value="1"/>
</dbReference>
<dbReference type="PANTHER" id="PTHR36918:SF1">
    <property type="entry name" value="PROTEIN-EXPORT PROTEIN SECB"/>
    <property type="match status" value="1"/>
</dbReference>
<keyword evidence="2 5" id="KW-0813">Transport</keyword>
<dbReference type="SUPFAM" id="SSF54611">
    <property type="entry name" value="SecB-like"/>
    <property type="match status" value="1"/>
</dbReference>
<comment type="subunit">
    <text evidence="5">Homotetramer, a dimer of dimers. One homotetramer interacts with 1 SecA dimer.</text>
</comment>
<reference evidence="7" key="1">
    <citation type="submission" date="2016-10" db="EMBL/GenBank/DDBJ databases">
        <authorList>
            <person name="Varghese N."/>
            <person name="Submissions S."/>
        </authorList>
    </citation>
    <scope>NUCLEOTIDE SEQUENCE [LARGE SCALE GENOMIC DNA]</scope>
    <source>
        <strain evidence="7">DSM 18887</strain>
    </source>
</reference>
<evidence type="ECO:0000256" key="5">
    <source>
        <dbReference type="HAMAP-Rule" id="MF_00821"/>
    </source>
</evidence>
<dbReference type="PRINTS" id="PR01594">
    <property type="entry name" value="SECBCHAPRONE"/>
</dbReference>
<dbReference type="PANTHER" id="PTHR36918">
    <property type="match status" value="1"/>
</dbReference>
<dbReference type="Gene3D" id="3.10.420.10">
    <property type="entry name" value="SecB-like"/>
    <property type="match status" value="1"/>
</dbReference>
<comment type="similarity">
    <text evidence="1 5">Belongs to the SecB family.</text>
</comment>
<keyword evidence="3 5" id="KW-0653">Protein transport</keyword>
<dbReference type="NCBIfam" id="TIGR00809">
    <property type="entry name" value="secB"/>
    <property type="match status" value="1"/>
</dbReference>
<evidence type="ECO:0000256" key="3">
    <source>
        <dbReference type="ARBA" id="ARBA00022927"/>
    </source>
</evidence>
<dbReference type="Proteomes" id="UP000198749">
    <property type="component" value="Unassembled WGS sequence"/>
</dbReference>
<dbReference type="GO" id="GO:0051262">
    <property type="term" value="P:protein tetramerization"/>
    <property type="evidence" value="ECO:0007669"/>
    <property type="project" value="InterPro"/>
</dbReference>
<dbReference type="GO" id="GO:0051082">
    <property type="term" value="F:unfolded protein binding"/>
    <property type="evidence" value="ECO:0007669"/>
    <property type="project" value="InterPro"/>
</dbReference>
<dbReference type="HAMAP" id="MF_00821">
    <property type="entry name" value="SecB"/>
    <property type="match status" value="1"/>
</dbReference>
<accession>A0A1H9E5M8</accession>
<keyword evidence="5" id="KW-0143">Chaperone</keyword>
<dbReference type="EMBL" id="FOGB01000002">
    <property type="protein sequence ID" value="SEQ20927.1"/>
    <property type="molecule type" value="Genomic_DNA"/>
</dbReference>
<evidence type="ECO:0000313" key="6">
    <source>
        <dbReference type="EMBL" id="SEQ20927.1"/>
    </source>
</evidence>
<dbReference type="GO" id="GO:0006457">
    <property type="term" value="P:protein folding"/>
    <property type="evidence" value="ECO:0007669"/>
    <property type="project" value="UniProtKB-UniRule"/>
</dbReference>
<evidence type="ECO:0000256" key="2">
    <source>
        <dbReference type="ARBA" id="ARBA00022448"/>
    </source>
</evidence>
<organism evidence="6 7">
    <name type="scientific">Amphritea atlantica</name>
    <dbReference type="NCBI Taxonomy" id="355243"/>
    <lineage>
        <taxon>Bacteria</taxon>
        <taxon>Pseudomonadati</taxon>
        <taxon>Pseudomonadota</taxon>
        <taxon>Gammaproteobacteria</taxon>
        <taxon>Oceanospirillales</taxon>
        <taxon>Oceanospirillaceae</taxon>
        <taxon>Amphritea</taxon>
    </lineage>
</organism>
<dbReference type="GO" id="GO:0005737">
    <property type="term" value="C:cytoplasm"/>
    <property type="evidence" value="ECO:0007669"/>
    <property type="project" value="UniProtKB-SubCell"/>
</dbReference>
<name>A0A1H9E5M8_9GAMM</name>
<comment type="subcellular location">
    <subcellularLocation>
        <location evidence="5">Cytoplasm</location>
    </subcellularLocation>
</comment>
<gene>
    <name evidence="5" type="primary">secB</name>
    <name evidence="6" type="ORF">SAMN03080615_00701</name>
</gene>
<dbReference type="InterPro" id="IPR003708">
    <property type="entry name" value="SecB"/>
</dbReference>
<keyword evidence="5" id="KW-0963">Cytoplasm</keyword>
<comment type="function">
    <text evidence="5">One of the proteins required for the normal export of preproteins out of the cell cytoplasm. It is a molecular chaperone that binds to a subset of precursor proteins, maintaining them in a translocation-competent state. It also specifically binds to its receptor SecA.</text>
</comment>
<evidence type="ECO:0000256" key="4">
    <source>
        <dbReference type="ARBA" id="ARBA00023010"/>
    </source>
</evidence>
<keyword evidence="7" id="KW-1185">Reference proteome</keyword>
<sequence>MSDNNQQHQGADSPFFALQKIYVKNSSFESPNSARVFRSEWQPTVTMDLNTAFEQIEEGLYEVVLSVSVTAKNQDQLAFVAEVDQAAMFMISGFPAQQQAEALGSACPAVMFPYLRETIDQLMVKGGFPPLMMAPVNFDALYAEQNRKSA</sequence>
<evidence type="ECO:0000313" key="7">
    <source>
        <dbReference type="Proteomes" id="UP000198749"/>
    </source>
</evidence>
<protein>
    <recommendedName>
        <fullName evidence="5">Protein-export protein SecB</fullName>
    </recommendedName>
</protein>
<dbReference type="Pfam" id="PF02556">
    <property type="entry name" value="SecB"/>
    <property type="match status" value="1"/>
</dbReference>